<dbReference type="RefSeq" id="WP_124798480.1">
    <property type="nucleotide sequence ID" value="NZ_CP034170.1"/>
</dbReference>
<dbReference type="GO" id="GO:0003723">
    <property type="term" value="F:RNA binding"/>
    <property type="evidence" value="ECO:0007669"/>
    <property type="project" value="InterPro"/>
</dbReference>
<dbReference type="OrthoDB" id="5800376at2"/>
<sequence>MLQRRIYFAPAPIDFAAIRRSLSIPEQYPAEAVDDAVRSCAAGPWIAPERRDATDLPLVTLDPAGSMDLDQAVLIEVAPSGYRVRYAIADVAAYVHPGGALEEESFARGQTLYSPDLATPLHPVQLSESAVSLLPAQRRAAVLWTIDLDSSGASTGVDVERVWVRSIARLDYVSAQRDIEMGTLHPSIALLPEVGKLRQDLARQRHAISLDLPDTNVLATPGGQWTLELRAITPIEQYNAEISLLTGMCAAEIMIRGNVGILRTLPVPDQKQVEELRSSFVALGVAWPEGAPAGSIVAALDSSNPKHAALLEQAVKLLRGAGYTVFDGAPPTAIAHAGVGAPYAHVTAPLRRLVDRFGTEVVLALHSRAPVPSWVTDRLKSLPEVMGTSDRLANTLEKACVGATGTFLLCDRIGEYFSATVLHVDSEKNRASVILSDPPVRAKCESAGLSVGAVIKVVLLAADVAANTYTVQALT</sequence>
<dbReference type="Pfam" id="PF00773">
    <property type="entry name" value="RNB"/>
    <property type="match status" value="1"/>
</dbReference>
<dbReference type="PANTHER" id="PTHR23355:SF9">
    <property type="entry name" value="DIS3-LIKE EXONUCLEASE 2"/>
    <property type="match status" value="1"/>
</dbReference>
<dbReference type="InterPro" id="IPR001900">
    <property type="entry name" value="RNase_II/R"/>
</dbReference>
<dbReference type="Pfam" id="PF18614">
    <property type="entry name" value="RNase_II_C_S1"/>
    <property type="match status" value="1"/>
</dbReference>
<gene>
    <name evidence="2" type="ORF">EH165_05995</name>
</gene>
<dbReference type="EMBL" id="CP034170">
    <property type="protein sequence ID" value="AZI57765.1"/>
    <property type="molecule type" value="Genomic_DNA"/>
</dbReference>
<dbReference type="InterPro" id="IPR050180">
    <property type="entry name" value="RNR_Ribonuclease"/>
</dbReference>
<dbReference type="SUPFAM" id="SSF50249">
    <property type="entry name" value="Nucleic acid-binding proteins"/>
    <property type="match status" value="1"/>
</dbReference>
<dbReference type="GO" id="GO:0006402">
    <property type="term" value="P:mRNA catabolic process"/>
    <property type="evidence" value="ECO:0007669"/>
    <property type="project" value="TreeGrafter"/>
</dbReference>
<dbReference type="InterPro" id="IPR012340">
    <property type="entry name" value="NA-bd_OB-fold"/>
</dbReference>
<organism evidence="2 3">
    <name type="scientific">Nakamurella antarctica</name>
    <dbReference type="NCBI Taxonomy" id="1902245"/>
    <lineage>
        <taxon>Bacteria</taxon>
        <taxon>Bacillati</taxon>
        <taxon>Actinomycetota</taxon>
        <taxon>Actinomycetes</taxon>
        <taxon>Nakamurellales</taxon>
        <taxon>Nakamurellaceae</taxon>
        <taxon>Nakamurella</taxon>
    </lineage>
</organism>
<keyword evidence="3" id="KW-1185">Reference proteome</keyword>
<dbReference type="InterPro" id="IPR040596">
    <property type="entry name" value="RNase_II_C_S1"/>
</dbReference>
<protein>
    <submittedName>
        <fullName evidence="2">RNB domain-containing ribonuclease</fullName>
    </submittedName>
</protein>
<dbReference type="KEGG" id="nak:EH165_05995"/>
<accession>A0A3G8ZLR1</accession>
<feature type="domain" description="RNB" evidence="1">
    <location>
        <begin position="50"/>
        <end position="368"/>
    </location>
</feature>
<reference evidence="2 3" key="1">
    <citation type="submission" date="2018-11" db="EMBL/GenBank/DDBJ databases">
        <authorList>
            <person name="Da X."/>
        </authorList>
    </citation>
    <scope>NUCLEOTIDE SEQUENCE [LARGE SCALE GENOMIC DNA]</scope>
    <source>
        <strain evidence="2 3">S14-144</strain>
    </source>
</reference>
<name>A0A3G8ZLR1_9ACTN</name>
<proteinExistence type="predicted"/>
<reference evidence="2 3" key="2">
    <citation type="submission" date="2018-12" db="EMBL/GenBank/DDBJ databases">
        <title>Nakamurella antarcticus sp. nov., isolated from Antarctica South Shetland Islands soil.</title>
        <authorList>
            <person name="Peng F."/>
        </authorList>
    </citation>
    <scope>NUCLEOTIDE SEQUENCE [LARGE SCALE GENOMIC DNA]</scope>
    <source>
        <strain evidence="2 3">S14-144</strain>
    </source>
</reference>
<evidence type="ECO:0000313" key="3">
    <source>
        <dbReference type="Proteomes" id="UP000268084"/>
    </source>
</evidence>
<dbReference type="Proteomes" id="UP000268084">
    <property type="component" value="Chromosome"/>
</dbReference>
<dbReference type="PANTHER" id="PTHR23355">
    <property type="entry name" value="RIBONUCLEASE"/>
    <property type="match status" value="1"/>
</dbReference>
<dbReference type="AlphaFoldDB" id="A0A3G8ZLR1"/>
<evidence type="ECO:0000313" key="2">
    <source>
        <dbReference type="EMBL" id="AZI57765.1"/>
    </source>
</evidence>
<dbReference type="GO" id="GO:0004540">
    <property type="term" value="F:RNA nuclease activity"/>
    <property type="evidence" value="ECO:0007669"/>
    <property type="project" value="InterPro"/>
</dbReference>
<evidence type="ECO:0000259" key="1">
    <source>
        <dbReference type="SMART" id="SM00955"/>
    </source>
</evidence>
<dbReference type="SMART" id="SM00955">
    <property type="entry name" value="RNB"/>
    <property type="match status" value="1"/>
</dbReference>